<dbReference type="EMBL" id="JAZGQK010000013">
    <property type="protein sequence ID" value="MEE6260115.1"/>
    <property type="molecule type" value="Genomic_DNA"/>
</dbReference>
<reference evidence="1 2" key="1">
    <citation type="submission" date="2024-01" db="EMBL/GenBank/DDBJ databases">
        <title>Genome insights into Plantactinospora sonchi sp. nov.</title>
        <authorList>
            <person name="Wang L."/>
        </authorList>
    </citation>
    <scope>NUCLEOTIDE SEQUENCE [LARGE SCALE GENOMIC DNA]</scope>
    <source>
        <strain evidence="1 2">NEAU-QY2</strain>
    </source>
</reference>
<organism evidence="1 2">
    <name type="scientific">Plantactinospora sonchi</name>
    <dbReference type="NCBI Taxonomy" id="1544735"/>
    <lineage>
        <taxon>Bacteria</taxon>
        <taxon>Bacillati</taxon>
        <taxon>Actinomycetota</taxon>
        <taxon>Actinomycetes</taxon>
        <taxon>Micromonosporales</taxon>
        <taxon>Micromonosporaceae</taxon>
        <taxon>Plantactinospora</taxon>
    </lineage>
</organism>
<keyword evidence="2" id="KW-1185">Reference proteome</keyword>
<proteinExistence type="predicted"/>
<accession>A0ABU7RUD6</accession>
<dbReference type="Proteomes" id="UP001332243">
    <property type="component" value="Unassembled WGS sequence"/>
</dbReference>
<dbReference type="RefSeq" id="WP_331215243.1">
    <property type="nucleotide sequence ID" value="NZ_JAZGQK010000013.1"/>
</dbReference>
<protein>
    <submittedName>
        <fullName evidence="1">Papain-like cysteine protease family protein</fullName>
    </submittedName>
</protein>
<comment type="caution">
    <text evidence="1">The sequence shown here is derived from an EMBL/GenBank/DDBJ whole genome shotgun (WGS) entry which is preliminary data.</text>
</comment>
<evidence type="ECO:0000313" key="2">
    <source>
        <dbReference type="Proteomes" id="UP001332243"/>
    </source>
</evidence>
<dbReference type="Gene3D" id="3.90.70.10">
    <property type="entry name" value="Cysteine proteinases"/>
    <property type="match status" value="1"/>
</dbReference>
<evidence type="ECO:0000313" key="1">
    <source>
        <dbReference type="EMBL" id="MEE6260115.1"/>
    </source>
</evidence>
<gene>
    <name evidence="1" type="ORF">V1633_16610</name>
</gene>
<sequence length="240" mass="25554">MRDLIGECVSILLVRLPLWTAEEVLSLGTATPYVGSQVAALVAKWGARIARVLRAVIRSLDNLSPLARQLDEIVATIADLLKRRATETGPIRAVPARDPSMAGAGGNWRTIDETPGGAIAQQNDASCVSATGAILSGKSQDDLIDTLGAPAPIDRLPSALGPDWRGGYVGPDALNLLNPRAPWDAELKDPLNSIGHAVVVDGVRPDGRIMIRDPWGGGSSYAMDLDEFLKYWNGNAVFKQ</sequence>
<name>A0ABU7RUD6_9ACTN</name>